<evidence type="ECO:0000259" key="2">
    <source>
        <dbReference type="Pfam" id="PF06985"/>
    </source>
</evidence>
<evidence type="ECO:0000313" key="3">
    <source>
        <dbReference type="EMBL" id="ROV91543.1"/>
    </source>
</evidence>
<dbReference type="EMBL" id="LKEA01000055">
    <property type="protein sequence ID" value="ROV91543.1"/>
    <property type="molecule type" value="Genomic_DNA"/>
</dbReference>
<accession>A0A423VKK3</accession>
<sequence length="688" mass="77095">MDPENMSGLALLLSNPPPRGIREFIPLQGPRRQECDENAQTQLFVLCAKCKALETRLQELPECTEKLGFYEYTEHYESADLLRDSFKRGCHLCTLIWHSFTKRSPGEKYETLDSDEDWHNIKHEAITIIMRSGGGYPAIQPEFASGSSHASSRPTINIEIKPLRRHTLPFPLPTTPLSPVSTNAASCRSFYRACKENCDRTHTRCHMRLNKTRELPARLLRLTPASGGSSIATGTAPCVQLVPTRGNGFELPADTEFAALSYCWGKSHGLRLEKSNYQSLIAGIPFDQLPATIQDSILVTIELGLQYLWVDALCIIQDLSEDWSHDVARMWSVYQGCSIAIAASGASDSREGLFAARDPLQLAPCILANVAAAHFWETSPWHLETRGWVVQEQLLPARSIKFGSYISWECMELSTNEFGLDVTLIKTDLPRTLSSLVLEPEKTGPFDTFQFRDIWCEIITGFMEAKLSDKSDRLAAIAGLSSAIQRRTDWEWVCGLWRPFLLRELLWFRKDDHIEPTGLGPSWSWASYNGGTVLRDGEPGRPGGWTEVAEVIRVSYGSGEQVKFLPAELELSGGLYRIHKQNGRDGEYLAVEGWRKIILATFDEKDRPWMDDEMALPLGISEGLLLGHAFCGGFTLTGLIVVPTRGRTAFKRVGVFMLHSIVMKLEDNMKLLYGSDGKPLAHRMVLLV</sequence>
<feature type="domain" description="Heterokaryon incompatibility" evidence="2">
    <location>
        <begin position="257"/>
        <end position="392"/>
    </location>
</feature>
<reference evidence="3 4" key="1">
    <citation type="submission" date="2015-09" db="EMBL/GenBank/DDBJ databases">
        <title>Host preference determinants of Valsa canker pathogens revealed by comparative genomics.</title>
        <authorList>
            <person name="Yin Z."/>
            <person name="Huang L."/>
        </authorList>
    </citation>
    <scope>NUCLEOTIDE SEQUENCE [LARGE SCALE GENOMIC DNA]</scope>
    <source>
        <strain evidence="3 4">03-1</strain>
    </source>
</reference>
<keyword evidence="4" id="KW-1185">Reference proteome</keyword>
<gene>
    <name evidence="3" type="ORF">VMCG_09423</name>
</gene>
<dbReference type="PANTHER" id="PTHR33112:SF16">
    <property type="entry name" value="HETEROKARYON INCOMPATIBILITY DOMAIN-CONTAINING PROTEIN"/>
    <property type="match status" value="1"/>
</dbReference>
<protein>
    <recommendedName>
        <fullName evidence="2">Heterokaryon incompatibility domain-containing protein</fullName>
    </recommendedName>
</protein>
<proteinExistence type="predicted"/>
<dbReference type="OrthoDB" id="5125733at2759"/>
<feature type="transmembrane region" description="Helical" evidence="1">
    <location>
        <begin position="623"/>
        <end position="642"/>
    </location>
</feature>
<keyword evidence="1" id="KW-0812">Transmembrane</keyword>
<dbReference type="Pfam" id="PF06985">
    <property type="entry name" value="HET"/>
    <property type="match status" value="1"/>
</dbReference>
<dbReference type="PANTHER" id="PTHR33112">
    <property type="entry name" value="DOMAIN PROTEIN, PUTATIVE-RELATED"/>
    <property type="match status" value="1"/>
</dbReference>
<keyword evidence="1" id="KW-1133">Transmembrane helix</keyword>
<dbReference type="Proteomes" id="UP000283895">
    <property type="component" value="Unassembled WGS sequence"/>
</dbReference>
<comment type="caution">
    <text evidence="3">The sequence shown here is derived from an EMBL/GenBank/DDBJ whole genome shotgun (WGS) entry which is preliminary data.</text>
</comment>
<organism evidence="3 4">
    <name type="scientific">Cytospora schulzeri</name>
    <dbReference type="NCBI Taxonomy" id="448051"/>
    <lineage>
        <taxon>Eukaryota</taxon>
        <taxon>Fungi</taxon>
        <taxon>Dikarya</taxon>
        <taxon>Ascomycota</taxon>
        <taxon>Pezizomycotina</taxon>
        <taxon>Sordariomycetes</taxon>
        <taxon>Sordariomycetidae</taxon>
        <taxon>Diaporthales</taxon>
        <taxon>Cytosporaceae</taxon>
        <taxon>Cytospora</taxon>
    </lineage>
</organism>
<evidence type="ECO:0000256" key="1">
    <source>
        <dbReference type="SAM" id="Phobius"/>
    </source>
</evidence>
<name>A0A423VKK3_9PEZI</name>
<dbReference type="InterPro" id="IPR010730">
    <property type="entry name" value="HET"/>
</dbReference>
<keyword evidence="1" id="KW-0472">Membrane</keyword>
<evidence type="ECO:0000313" key="4">
    <source>
        <dbReference type="Proteomes" id="UP000283895"/>
    </source>
</evidence>
<dbReference type="AlphaFoldDB" id="A0A423VKK3"/>
<dbReference type="STRING" id="356882.A0A423VKK3"/>